<feature type="compositionally biased region" description="Basic and acidic residues" evidence="9">
    <location>
        <begin position="39"/>
        <end position="48"/>
    </location>
</feature>
<dbReference type="InterPro" id="IPR059000">
    <property type="entry name" value="ATPase_P-type_domA"/>
</dbReference>
<dbReference type="Gene3D" id="2.70.150.10">
    <property type="entry name" value="Calcium-transporting ATPase, cytoplasmic transduction domain A"/>
    <property type="match status" value="1"/>
</dbReference>
<dbReference type="InterPro" id="IPR023299">
    <property type="entry name" value="ATPase_P-typ_cyto_dom_N"/>
</dbReference>
<dbReference type="InterPro" id="IPR018303">
    <property type="entry name" value="ATPase_P-typ_P_site"/>
</dbReference>
<evidence type="ECO:0000256" key="3">
    <source>
        <dbReference type="ARBA" id="ARBA00022692"/>
    </source>
</evidence>
<dbReference type="Gene3D" id="1.20.1110.10">
    <property type="entry name" value="Calcium-transporting ATPase, transmembrane domain"/>
    <property type="match status" value="1"/>
</dbReference>
<dbReference type="Pfam" id="PF00122">
    <property type="entry name" value="E1-E2_ATPase"/>
    <property type="match status" value="1"/>
</dbReference>
<organism evidence="12 13">
    <name type="scientific">Sporothrix eucalyptigena</name>
    <dbReference type="NCBI Taxonomy" id="1812306"/>
    <lineage>
        <taxon>Eukaryota</taxon>
        <taxon>Fungi</taxon>
        <taxon>Dikarya</taxon>
        <taxon>Ascomycota</taxon>
        <taxon>Pezizomycotina</taxon>
        <taxon>Sordariomycetes</taxon>
        <taxon>Sordariomycetidae</taxon>
        <taxon>Ophiostomatales</taxon>
        <taxon>Ophiostomataceae</taxon>
        <taxon>Sporothrix</taxon>
    </lineage>
</organism>
<keyword evidence="8 10" id="KW-0472">Membrane</keyword>
<dbReference type="InterPro" id="IPR036412">
    <property type="entry name" value="HAD-like_sf"/>
</dbReference>
<evidence type="ECO:0000256" key="4">
    <source>
        <dbReference type="ARBA" id="ARBA00022741"/>
    </source>
</evidence>
<comment type="subcellular location">
    <subcellularLocation>
        <location evidence="1">Cell membrane</location>
        <topology evidence="1">Multi-pass membrane protein</topology>
    </subcellularLocation>
</comment>
<feature type="domain" description="Cation-transporting P-type ATPase N-terminal" evidence="11">
    <location>
        <begin position="145"/>
        <end position="218"/>
    </location>
</feature>
<dbReference type="SFLD" id="SFLDF00027">
    <property type="entry name" value="p-type_atpase"/>
    <property type="match status" value="1"/>
</dbReference>
<keyword evidence="2" id="KW-1003">Cell membrane</keyword>
<feature type="transmembrane region" description="Helical" evidence="10">
    <location>
        <begin position="963"/>
        <end position="992"/>
    </location>
</feature>
<dbReference type="InterPro" id="IPR008250">
    <property type="entry name" value="ATPase_P-typ_transduc_dom_A_sf"/>
</dbReference>
<evidence type="ECO:0000256" key="2">
    <source>
        <dbReference type="ARBA" id="ARBA00022475"/>
    </source>
</evidence>
<name>A0ABP0ATU0_9PEZI</name>
<keyword evidence="4" id="KW-0547">Nucleotide-binding</keyword>
<feature type="transmembrane region" description="Helical" evidence="10">
    <location>
        <begin position="343"/>
        <end position="370"/>
    </location>
</feature>
<evidence type="ECO:0000256" key="5">
    <source>
        <dbReference type="ARBA" id="ARBA00022840"/>
    </source>
</evidence>
<feature type="transmembrane region" description="Helical" evidence="10">
    <location>
        <begin position="920"/>
        <end position="942"/>
    </location>
</feature>
<dbReference type="SMART" id="SM00831">
    <property type="entry name" value="Cation_ATPase_N"/>
    <property type="match status" value="1"/>
</dbReference>
<feature type="transmembrane region" description="Helical" evidence="10">
    <location>
        <begin position="391"/>
        <end position="415"/>
    </location>
</feature>
<keyword evidence="5" id="KW-0067">ATP-binding</keyword>
<dbReference type="Pfam" id="PF13246">
    <property type="entry name" value="Cation_ATPase"/>
    <property type="match status" value="1"/>
</dbReference>
<dbReference type="SFLD" id="SFLDG00002">
    <property type="entry name" value="C1.7:_P-type_atpase_like"/>
    <property type="match status" value="1"/>
</dbReference>
<dbReference type="Pfam" id="PF00690">
    <property type="entry name" value="Cation_ATPase_N"/>
    <property type="match status" value="1"/>
</dbReference>
<evidence type="ECO:0000256" key="1">
    <source>
        <dbReference type="ARBA" id="ARBA00004651"/>
    </source>
</evidence>
<dbReference type="Gene3D" id="3.40.50.1000">
    <property type="entry name" value="HAD superfamily/HAD-like"/>
    <property type="match status" value="1"/>
</dbReference>
<evidence type="ECO:0000313" key="13">
    <source>
        <dbReference type="Proteomes" id="UP001642482"/>
    </source>
</evidence>
<feature type="transmembrane region" description="Helical" evidence="10">
    <location>
        <begin position="1097"/>
        <end position="1117"/>
    </location>
</feature>
<evidence type="ECO:0000256" key="9">
    <source>
        <dbReference type="SAM" id="MobiDB-lite"/>
    </source>
</evidence>
<evidence type="ECO:0000313" key="12">
    <source>
        <dbReference type="EMBL" id="CAK7210684.1"/>
    </source>
</evidence>
<feature type="transmembrane region" description="Helical" evidence="10">
    <location>
        <begin position="194"/>
        <end position="217"/>
    </location>
</feature>
<reference evidence="12 13" key="1">
    <citation type="submission" date="2024-01" db="EMBL/GenBank/DDBJ databases">
        <authorList>
            <person name="Allen C."/>
            <person name="Tagirdzhanova G."/>
        </authorList>
    </citation>
    <scope>NUCLEOTIDE SEQUENCE [LARGE SCALE GENOMIC DNA]</scope>
</reference>
<dbReference type="PROSITE" id="PS00154">
    <property type="entry name" value="ATPASE_E1_E2"/>
    <property type="match status" value="1"/>
</dbReference>
<dbReference type="EMBL" id="CAWUHD010000005">
    <property type="protein sequence ID" value="CAK7210684.1"/>
    <property type="molecule type" value="Genomic_DNA"/>
</dbReference>
<evidence type="ECO:0000256" key="7">
    <source>
        <dbReference type="ARBA" id="ARBA00022989"/>
    </source>
</evidence>
<feature type="compositionally biased region" description="Basic and acidic residues" evidence="9">
    <location>
        <begin position="101"/>
        <end position="125"/>
    </location>
</feature>
<dbReference type="PRINTS" id="PR00119">
    <property type="entry name" value="CATATPASE"/>
</dbReference>
<dbReference type="InterPro" id="IPR050510">
    <property type="entry name" value="Cation_transp_ATPase_P-type"/>
</dbReference>
<evidence type="ECO:0000256" key="8">
    <source>
        <dbReference type="ARBA" id="ARBA00023136"/>
    </source>
</evidence>
<dbReference type="PANTHER" id="PTHR43294">
    <property type="entry name" value="SODIUM/POTASSIUM-TRANSPORTING ATPASE SUBUNIT ALPHA"/>
    <property type="match status" value="1"/>
</dbReference>
<comment type="caution">
    <text evidence="12">The sequence shown here is derived from an EMBL/GenBank/DDBJ whole genome shotgun (WGS) entry which is preliminary data.</text>
</comment>
<dbReference type="PANTHER" id="PTHR43294:SF21">
    <property type="entry name" value="CATION TRANSPORTING ATPASE"/>
    <property type="match status" value="1"/>
</dbReference>
<dbReference type="InterPro" id="IPR023298">
    <property type="entry name" value="ATPase_P-typ_TM_dom_sf"/>
</dbReference>
<evidence type="ECO:0000256" key="10">
    <source>
        <dbReference type="SAM" id="Phobius"/>
    </source>
</evidence>
<feature type="compositionally biased region" description="Acidic residues" evidence="9">
    <location>
        <begin position="1"/>
        <end position="10"/>
    </location>
</feature>
<proteinExistence type="predicted"/>
<sequence>MPEESMEEGPEAVKDGLSSQSGQDNPVGVGLPGRITFGPDRREGRTDEEMGVALGPVGGTSRATSRARRRSVSRSSRQRSRSRSRTAGIPIEYRTLSIHVSESRRKTEDDLENLKNRKGGKDGKAGTKGGAATLEVQGDYFASLDFHELEVAELCQRFNVDAETGLSEHAAATRLARDGPNTLPAPRTNYALKLFWYVFGGFCSVLWVGVVIFFLCWQPLSSPPSVPNLALAILVIIVILLQAGFSGFQDWSTQRTMRAILGLLPSDAFVRRDGAVHKRPTAALVAGDVVQLQTGNRVPADLRLVAHTGDLRFDRSLLTGEVEAIAGTVTCTDANVLESRNMALMGTMVVGGSGVGVVVLTGASSVMGRIATATAAAPARVPLIQREISRFVRIIVGLTVVLALVILITWIAWLRVDHHNFMNVVAMLNDVMGCVVAFIPEGMPVGVALTLLLVANRMKNANILPKGLTTVETLGCVDVLCSDKTGTLTENRMAVTSAAFVDRPLSDNERRVMVDGNADGGLRRLREAALLCNDAAFEPSTMMLPMADRLVQGNATDAAVLRMVADGTGSEAVAARCPRLFTVAFNSTNKWMLTMHTADGDKDNDAARPTYRVLVKGAPDVLLPACTHYWSGNAGAVRPLDADARAAFQACQDGMSRNAERVIVLCERTMVPKNALGTDEFDDEVSEHAVADLTVLGILGITDPPRPETAHTVAACRRAGMRFFMVTGDYSLTAAAIARRVGIFTGDRMPDDAACVRPGENAGAANGLGGPDGPGGPDIPRQLLLTGHDVGQLDEAGWDSVCAYDEIVFARTTPEHKLRIVEALRARHHVVAVTGDGVNDAPALRAADVGVAVASGSDVAMEAADLVLLDRFDAVLDAVRYGRLVFQNLQKVIAYLLPAGSCSEIWPVLLNVFFGVPLPLSSFLMIIICVFTDLFLSLSLIMEQEEFDLMARSPRNHRRDHLITLRIYIQAYLLTGTLETLAAHSMFFLYMWRHAGIPVRDLFFLYEGYTDGFHGYTTDELAHFNVTGQCVYFVTLVLLQWGNILAVRNRRVSMVHADPITNSRRRNPWLLLSMAISLAIAVFVTQEPGIQRLFGTASVPIEFWFIPIPLAIGILLVDELRKLLVRLYPKGPLARIAW</sequence>
<feature type="transmembrane region" description="Helical" evidence="10">
    <location>
        <begin position="229"/>
        <end position="248"/>
    </location>
</feature>
<evidence type="ECO:0000259" key="11">
    <source>
        <dbReference type="SMART" id="SM00831"/>
    </source>
</evidence>
<dbReference type="InterPro" id="IPR001757">
    <property type="entry name" value="P_typ_ATPase"/>
</dbReference>
<dbReference type="PRINTS" id="PR00121">
    <property type="entry name" value="NAKATPASE"/>
</dbReference>
<dbReference type="Gene3D" id="3.40.1110.10">
    <property type="entry name" value="Calcium-transporting ATPase, cytoplasmic domain N"/>
    <property type="match status" value="1"/>
</dbReference>
<protein>
    <recommendedName>
        <fullName evidence="11">Cation-transporting P-type ATPase N-terminal domain-containing protein</fullName>
    </recommendedName>
</protein>
<dbReference type="InterPro" id="IPR023214">
    <property type="entry name" value="HAD_sf"/>
</dbReference>
<feature type="transmembrane region" description="Helical" evidence="10">
    <location>
        <begin position="1026"/>
        <end position="1047"/>
    </location>
</feature>
<keyword evidence="7 10" id="KW-1133">Transmembrane helix</keyword>
<dbReference type="InterPro" id="IPR004014">
    <property type="entry name" value="ATPase_P-typ_cation-transptr_N"/>
</dbReference>
<feature type="transmembrane region" description="Helical" evidence="10">
    <location>
        <begin position="1068"/>
        <end position="1085"/>
    </location>
</feature>
<keyword evidence="3 10" id="KW-0812">Transmembrane</keyword>
<dbReference type="Pfam" id="PF00689">
    <property type="entry name" value="Cation_ATPase_C"/>
    <property type="match status" value="1"/>
</dbReference>
<feature type="region of interest" description="Disordered" evidence="9">
    <location>
        <begin position="1"/>
        <end position="129"/>
    </location>
</feature>
<evidence type="ECO:0000256" key="6">
    <source>
        <dbReference type="ARBA" id="ARBA00022967"/>
    </source>
</evidence>
<dbReference type="Proteomes" id="UP001642482">
    <property type="component" value="Unassembled WGS sequence"/>
</dbReference>
<keyword evidence="6" id="KW-1278">Translocase</keyword>
<dbReference type="InterPro" id="IPR006068">
    <property type="entry name" value="ATPase_P-typ_cation-transptr_C"/>
</dbReference>
<dbReference type="Pfam" id="PF00702">
    <property type="entry name" value="Hydrolase"/>
    <property type="match status" value="1"/>
</dbReference>
<dbReference type="SUPFAM" id="SSF81653">
    <property type="entry name" value="Calcium ATPase, transduction domain A"/>
    <property type="match status" value="1"/>
</dbReference>
<keyword evidence="13" id="KW-1185">Reference proteome</keyword>
<dbReference type="SUPFAM" id="SSF56784">
    <property type="entry name" value="HAD-like"/>
    <property type="match status" value="1"/>
</dbReference>
<dbReference type="NCBIfam" id="TIGR01494">
    <property type="entry name" value="ATPase_P-type"/>
    <property type="match status" value="2"/>
</dbReference>
<dbReference type="SUPFAM" id="SSF81660">
    <property type="entry name" value="Metal cation-transporting ATPase, ATP-binding domain N"/>
    <property type="match status" value="1"/>
</dbReference>
<feature type="transmembrane region" description="Helical" evidence="10">
    <location>
        <begin position="435"/>
        <end position="455"/>
    </location>
</feature>
<gene>
    <name evidence="12" type="ORF">SEUCBS140593_000913</name>
</gene>
<feature type="compositionally biased region" description="Basic residues" evidence="9">
    <location>
        <begin position="65"/>
        <end position="84"/>
    </location>
</feature>
<dbReference type="SUPFAM" id="SSF81665">
    <property type="entry name" value="Calcium ATPase, transmembrane domain M"/>
    <property type="match status" value="1"/>
</dbReference>
<dbReference type="SFLD" id="SFLDS00003">
    <property type="entry name" value="Haloacid_Dehalogenase"/>
    <property type="match status" value="1"/>
</dbReference>
<dbReference type="InterPro" id="IPR044492">
    <property type="entry name" value="P_typ_ATPase_HD_dom"/>
</dbReference>
<accession>A0ABP0ATU0</accession>